<dbReference type="InterPro" id="IPR002821">
    <property type="entry name" value="Hydantoinase_A"/>
</dbReference>
<protein>
    <submittedName>
        <fullName evidence="7">N-methylhydantoinase A</fullName>
    </submittedName>
</protein>
<comment type="similarity">
    <text evidence="1">Belongs to the oxoprolinase family.</text>
</comment>
<dbReference type="eggNOG" id="COG0145">
    <property type="taxonomic scope" value="Bacteria"/>
</dbReference>
<evidence type="ECO:0000313" key="7">
    <source>
        <dbReference type="EMBL" id="BAQ69391.1"/>
    </source>
</evidence>
<dbReference type="Pfam" id="PF19278">
    <property type="entry name" value="Hydant_A_C"/>
    <property type="match status" value="1"/>
</dbReference>
<dbReference type="InterPro" id="IPR049517">
    <property type="entry name" value="ACX-like_C"/>
</dbReference>
<reference evidence="7 8" key="1">
    <citation type="submission" date="2015-02" db="EMBL/GenBank/DDBJ databases">
        <title>Genome sequene of Rhodovulum sulfidophilum DSM 2351.</title>
        <authorList>
            <person name="Nagao N."/>
        </authorList>
    </citation>
    <scope>NUCLEOTIDE SEQUENCE [LARGE SCALE GENOMIC DNA]</scope>
    <source>
        <strain evidence="7 8">DSM 2351</strain>
    </source>
</reference>
<dbReference type="SUPFAM" id="SSF53067">
    <property type="entry name" value="Actin-like ATPase domain"/>
    <property type="match status" value="1"/>
</dbReference>
<gene>
    <name evidence="7" type="ORF">NHU_02238</name>
</gene>
<dbReference type="Pfam" id="PF02538">
    <property type="entry name" value="Hydantoinase_B"/>
    <property type="match status" value="1"/>
</dbReference>
<dbReference type="GO" id="GO:0006749">
    <property type="term" value="P:glutathione metabolic process"/>
    <property type="evidence" value="ECO:0007669"/>
    <property type="project" value="TreeGrafter"/>
</dbReference>
<evidence type="ECO:0000313" key="8">
    <source>
        <dbReference type="Proteomes" id="UP000064912"/>
    </source>
</evidence>
<dbReference type="eggNOG" id="COG0146">
    <property type="taxonomic scope" value="Bacteria"/>
</dbReference>
<dbReference type="KEGG" id="rsu:NHU_02238"/>
<feature type="region of interest" description="Disordered" evidence="2">
    <location>
        <begin position="621"/>
        <end position="643"/>
    </location>
</feature>
<evidence type="ECO:0000259" key="4">
    <source>
        <dbReference type="Pfam" id="PF02538"/>
    </source>
</evidence>
<organism evidence="7 8">
    <name type="scientific">Rhodovulum sulfidophilum</name>
    <name type="common">Rhodobacter sulfidophilus</name>
    <dbReference type="NCBI Taxonomy" id="35806"/>
    <lineage>
        <taxon>Bacteria</taxon>
        <taxon>Pseudomonadati</taxon>
        <taxon>Pseudomonadota</taxon>
        <taxon>Alphaproteobacteria</taxon>
        <taxon>Rhodobacterales</taxon>
        <taxon>Paracoccaceae</taxon>
        <taxon>Rhodovulum</taxon>
    </lineage>
</organism>
<proteinExistence type="inferred from homology"/>
<evidence type="ECO:0000256" key="2">
    <source>
        <dbReference type="SAM" id="MobiDB-lite"/>
    </source>
</evidence>
<dbReference type="Pfam" id="PF01968">
    <property type="entry name" value="Hydantoinase_A"/>
    <property type="match status" value="1"/>
</dbReference>
<evidence type="ECO:0000256" key="1">
    <source>
        <dbReference type="ARBA" id="ARBA00010403"/>
    </source>
</evidence>
<evidence type="ECO:0000259" key="3">
    <source>
        <dbReference type="Pfam" id="PF01968"/>
    </source>
</evidence>
<dbReference type="GO" id="GO:0017168">
    <property type="term" value="F:5-oxoprolinase (ATP-hydrolyzing) activity"/>
    <property type="evidence" value="ECO:0007669"/>
    <property type="project" value="TreeGrafter"/>
</dbReference>
<dbReference type="InterPro" id="IPR008040">
    <property type="entry name" value="Hydant_A_N"/>
</dbReference>
<evidence type="ECO:0000259" key="6">
    <source>
        <dbReference type="Pfam" id="PF19278"/>
    </source>
</evidence>
<dbReference type="Proteomes" id="UP000064912">
    <property type="component" value="Chromosome"/>
</dbReference>
<name>A0A0D6B2Y5_RHOSU</name>
<sequence>MTLPSGKWRLGFDIGGTFTDFVLHDGTTGTLTLHKRLTTPQDPSEAALAGLDEILAMQGIGPGDLSEIVHGTTLVTNAVIERTGARTGLIATEGFGDILEMGTEQRYDIYDLFLPFPEPLVPRDLRLEVPERIDASGGVLAGLDEAALRRAGAELVGAGCEAVAIAFLHSYANPAHERRAAAILRSAFPDLAVSVSSDVVAGIGEYRRTATAAANAYVQPLMHRYLGRIESALAARGFAGALRLMHSAGGLIPLETARDFPVRLLESGPAGGALATGLFGRAAGLSDMISFDMGGTTAKAALIEDGQAAIAPEIEAARVRRFTRGSGLPIRTPVIEMIEIGAGGGSIAAIDEVGLLKVGPRSAGSDPGPACYGLGGTEPTVTDAALVLGYYDPGFFLGGRMALDAGAARRAVARVADPLGLSVEEAALGIHKVVVENMAAAARVHIVERGRDPRDFAMVGFGGAGPAHAVDVARALGIARVVVPPASGAASALGFLAAPLSFEAARTLRVALGDRIDAAAINRALDAIEAEGRAHLARAGIGGTGGPHEGITVERSAEMRLRGQMHEISVPLPEGRLSPEDGPRLRAAFETAYAARYTSPFEGAEIEVIALRARVSGPAPALGTGGAGGGATPAKGDRPASLKGSRSCLFEQGRFETAIHDRYALGPGDRIAGPAIVEEREATTLIGPEDVARVDAGGALHIEVARPAAATALVTAGMSRAEAVARIEADPIGLEIMWARLVNVVEEMWLTVCRTAFSLIIAEAQDFACELLDPEGETLAHSPRAMPVFNLTLPRAVKALLARYPAETLKPGDVLITNDPWLCAGHLFDIALVSPAFRDGRLVGLMGTVGHVSDIGGTRDSLHAREIYEEGLQIPPMKLFDGGRPNETLIELIRQNVRHPDQVLGDIFSFAAANALGTERLDAFMADYGMHDLRALAEVVQGLSERAMRAAIRALPDGEYRSTIVSAPQGEALEFPVRVAVEGDAMLVDFEGAPPQLPQGGLNSTLNYTAAHATYPLKCMLTPGVRGNAGCYRPFRVTAPEGSVLNPAFPASVNMRTRTGWYLAPNIFRAMADAAASGVQAHTGLPSSVHIYGRDARGDLYSDLLLLGGGQGASAHGDGHSALLWPTSAANTSVEMIESRTPLLVLCKRFAPDSGGPGRHRGGLGQILRFRKREADGTPMQVLLHPEGTARPIPGLFGGQPGGKASGRVLDPAGRVLRDVGHGALLTLTGTEEIVELTLAGGAGYGPAEERAAAALARDLALGLVSPEAAATQYRMPHAVPDDETVG</sequence>
<dbReference type="InterPro" id="IPR043129">
    <property type="entry name" value="ATPase_NBD"/>
</dbReference>
<feature type="domain" description="Hydantoinase/oxoprolinase N-terminal" evidence="5">
    <location>
        <begin position="9"/>
        <end position="186"/>
    </location>
</feature>
<dbReference type="Pfam" id="PF05378">
    <property type="entry name" value="Hydant_A_N"/>
    <property type="match status" value="1"/>
</dbReference>
<dbReference type="EMBL" id="AP014800">
    <property type="protein sequence ID" value="BAQ69391.1"/>
    <property type="molecule type" value="Genomic_DNA"/>
</dbReference>
<dbReference type="InterPro" id="IPR003692">
    <property type="entry name" value="Hydantoinase_B"/>
</dbReference>
<dbReference type="PATRIC" id="fig|35806.4.peg.2307"/>
<feature type="domain" description="Hydantoinase B/oxoprolinase" evidence="4">
    <location>
        <begin position="730"/>
        <end position="1247"/>
    </location>
</feature>
<evidence type="ECO:0000259" key="5">
    <source>
        <dbReference type="Pfam" id="PF05378"/>
    </source>
</evidence>
<feature type="domain" description="Acetophenone carboxylase-like C-terminal" evidence="6">
    <location>
        <begin position="547"/>
        <end position="701"/>
    </location>
</feature>
<dbReference type="GO" id="GO:0005829">
    <property type="term" value="C:cytosol"/>
    <property type="evidence" value="ECO:0007669"/>
    <property type="project" value="TreeGrafter"/>
</dbReference>
<feature type="domain" description="Hydantoinase A/oxoprolinase" evidence="3">
    <location>
        <begin position="208"/>
        <end position="501"/>
    </location>
</feature>
<dbReference type="PANTHER" id="PTHR11365">
    <property type="entry name" value="5-OXOPROLINASE RELATED"/>
    <property type="match status" value="1"/>
</dbReference>
<accession>A0A0D6B2Y5</accession>
<dbReference type="PANTHER" id="PTHR11365:SF23">
    <property type="entry name" value="HYPOTHETICAL 5-OXOPROLINASE (EUROFUNG)-RELATED"/>
    <property type="match status" value="1"/>
</dbReference>
<dbReference type="InterPro" id="IPR045079">
    <property type="entry name" value="Oxoprolinase-like"/>
</dbReference>